<organism evidence="2 3">
    <name type="scientific">Vigna unguiculata</name>
    <name type="common">Cowpea</name>
    <dbReference type="NCBI Taxonomy" id="3917"/>
    <lineage>
        <taxon>Eukaryota</taxon>
        <taxon>Viridiplantae</taxon>
        <taxon>Streptophyta</taxon>
        <taxon>Embryophyta</taxon>
        <taxon>Tracheophyta</taxon>
        <taxon>Spermatophyta</taxon>
        <taxon>Magnoliopsida</taxon>
        <taxon>eudicotyledons</taxon>
        <taxon>Gunneridae</taxon>
        <taxon>Pentapetalae</taxon>
        <taxon>rosids</taxon>
        <taxon>fabids</taxon>
        <taxon>Fabales</taxon>
        <taxon>Fabaceae</taxon>
        <taxon>Papilionoideae</taxon>
        <taxon>50 kb inversion clade</taxon>
        <taxon>NPAAA clade</taxon>
        <taxon>indigoferoid/millettioid clade</taxon>
        <taxon>Phaseoleae</taxon>
        <taxon>Vigna</taxon>
    </lineage>
</organism>
<proteinExistence type="predicted"/>
<name>A0A4D6NR63_VIGUN</name>
<dbReference type="Proteomes" id="UP000501690">
    <property type="component" value="Linkage Group LG11"/>
</dbReference>
<evidence type="ECO:0000313" key="2">
    <source>
        <dbReference type="EMBL" id="QCE16400.1"/>
    </source>
</evidence>
<evidence type="ECO:0000256" key="1">
    <source>
        <dbReference type="SAM" id="MobiDB-lite"/>
    </source>
</evidence>
<dbReference type="EMBL" id="CP039355">
    <property type="protein sequence ID" value="QCE16400.1"/>
    <property type="molecule type" value="Genomic_DNA"/>
</dbReference>
<gene>
    <name evidence="2" type="ORF">DEO72_LG11g3414</name>
</gene>
<protein>
    <submittedName>
        <fullName evidence="2">Uncharacterized protein</fullName>
    </submittedName>
</protein>
<dbReference type="OrthoDB" id="1660894at2759"/>
<evidence type="ECO:0000313" key="3">
    <source>
        <dbReference type="Proteomes" id="UP000501690"/>
    </source>
</evidence>
<dbReference type="AlphaFoldDB" id="A0A4D6NR63"/>
<accession>A0A4D6NR63</accession>
<dbReference type="Gramene" id="Vigun09g225300.1.v1.2">
    <property type="protein sequence ID" value="Vigun09g225300.1.v1.2.CDS.1"/>
    <property type="gene ID" value="Vigun09g225300.v1.2"/>
</dbReference>
<keyword evidence="3" id="KW-1185">Reference proteome</keyword>
<reference evidence="2 3" key="1">
    <citation type="submission" date="2019-04" db="EMBL/GenBank/DDBJ databases">
        <title>An improved genome assembly and genetic linkage map for asparagus bean, Vigna unguiculata ssp. sesquipedialis.</title>
        <authorList>
            <person name="Xia Q."/>
            <person name="Zhang R."/>
            <person name="Dong Y."/>
        </authorList>
    </citation>
    <scope>NUCLEOTIDE SEQUENCE [LARGE SCALE GENOMIC DNA]</scope>
    <source>
        <tissue evidence="2">Leaf</tissue>
    </source>
</reference>
<sequence length="126" mass="14281">MALIQDNAVSTEEEALTFMLHEILTDSETDVGQFCFKEETIEKLMQELYKEITTITVSAPSPEPPSPTTPTLSSNVSVGGQVEPEDEIVEFEVAQKTEEEEFKDFDDEWLARVLSWSQVLDTADWF</sequence>
<feature type="region of interest" description="Disordered" evidence="1">
    <location>
        <begin position="55"/>
        <end position="81"/>
    </location>
</feature>
<feature type="compositionally biased region" description="Low complexity" evidence="1">
    <location>
        <begin position="69"/>
        <end position="78"/>
    </location>
</feature>